<dbReference type="InterPro" id="IPR029047">
    <property type="entry name" value="HSP70_peptide-bd_sf"/>
</dbReference>
<dbReference type="Gene3D" id="1.20.1270.10">
    <property type="match status" value="1"/>
</dbReference>
<name>A0AAN8UI87_9MAGN</name>
<evidence type="ECO:0000256" key="4">
    <source>
        <dbReference type="ARBA" id="ARBA00061090"/>
    </source>
</evidence>
<feature type="compositionally biased region" description="Basic and acidic residues" evidence="5">
    <location>
        <begin position="760"/>
        <end position="770"/>
    </location>
</feature>
<dbReference type="CDD" id="cd24095">
    <property type="entry name" value="ASKHA_NBD_HSP70_AtHsp70-14-like"/>
    <property type="match status" value="1"/>
</dbReference>
<keyword evidence="3" id="KW-0143">Chaperone</keyword>
<feature type="region of interest" description="Disordered" evidence="5">
    <location>
        <begin position="745"/>
        <end position="770"/>
    </location>
</feature>
<dbReference type="GO" id="GO:0005829">
    <property type="term" value="C:cytosol"/>
    <property type="evidence" value="ECO:0007669"/>
    <property type="project" value="TreeGrafter"/>
</dbReference>
<dbReference type="SUPFAM" id="SSF100934">
    <property type="entry name" value="Heat shock protein 70kD (HSP70), C-terminal subdomain"/>
    <property type="match status" value="1"/>
</dbReference>
<dbReference type="Gene3D" id="3.90.640.10">
    <property type="entry name" value="Actin, Chain A, domain 4"/>
    <property type="match status" value="1"/>
</dbReference>
<dbReference type="Gene3D" id="3.30.420.40">
    <property type="match status" value="2"/>
</dbReference>
<dbReference type="Gene3D" id="2.60.34.10">
    <property type="entry name" value="Substrate Binding Domain Of DNAk, Chain A, domain 1"/>
    <property type="match status" value="1"/>
</dbReference>
<dbReference type="FunFam" id="3.30.30.30:FF:000002">
    <property type="entry name" value="Heat shock 70 kDa protein 4"/>
    <property type="match status" value="1"/>
</dbReference>
<dbReference type="SUPFAM" id="SSF100920">
    <property type="entry name" value="Heat shock protein 70kD (HSP70), peptide-binding domain"/>
    <property type="match status" value="1"/>
</dbReference>
<dbReference type="InterPro" id="IPR029048">
    <property type="entry name" value="HSP70_C_sf"/>
</dbReference>
<dbReference type="SUPFAM" id="SSF53067">
    <property type="entry name" value="Actin-like ATPase domain"/>
    <property type="match status" value="2"/>
</dbReference>
<comment type="caution">
    <text evidence="6">The sequence shown here is derived from an EMBL/GenBank/DDBJ whole genome shotgun (WGS) entry which is preliminary data.</text>
</comment>
<evidence type="ECO:0000313" key="6">
    <source>
        <dbReference type="EMBL" id="KAK6917303.1"/>
    </source>
</evidence>
<reference evidence="6 7" key="1">
    <citation type="submission" date="2023-12" db="EMBL/GenBank/DDBJ databases">
        <title>A high-quality genome assembly for Dillenia turbinata (Dilleniales).</title>
        <authorList>
            <person name="Chanderbali A."/>
        </authorList>
    </citation>
    <scope>NUCLEOTIDE SEQUENCE [LARGE SCALE GENOMIC DNA]</scope>
    <source>
        <strain evidence="6">LSX21</strain>
        <tissue evidence="6">Leaf</tissue>
    </source>
</reference>
<dbReference type="GO" id="GO:0005634">
    <property type="term" value="C:nucleus"/>
    <property type="evidence" value="ECO:0007669"/>
    <property type="project" value="TreeGrafter"/>
</dbReference>
<keyword evidence="7" id="KW-1185">Reference proteome</keyword>
<dbReference type="InterPro" id="IPR013126">
    <property type="entry name" value="Hsp_70_fam"/>
</dbReference>
<dbReference type="PANTHER" id="PTHR45639">
    <property type="entry name" value="HSC70CB, ISOFORM G-RELATED"/>
    <property type="match status" value="1"/>
</dbReference>
<protein>
    <submittedName>
        <fullName evidence="6">Heat shock protein 70 family</fullName>
    </submittedName>
</protein>
<dbReference type="Gene3D" id="3.30.30.30">
    <property type="match status" value="1"/>
</dbReference>
<organism evidence="6 7">
    <name type="scientific">Dillenia turbinata</name>
    <dbReference type="NCBI Taxonomy" id="194707"/>
    <lineage>
        <taxon>Eukaryota</taxon>
        <taxon>Viridiplantae</taxon>
        <taxon>Streptophyta</taxon>
        <taxon>Embryophyta</taxon>
        <taxon>Tracheophyta</taxon>
        <taxon>Spermatophyta</taxon>
        <taxon>Magnoliopsida</taxon>
        <taxon>eudicotyledons</taxon>
        <taxon>Gunneridae</taxon>
        <taxon>Pentapetalae</taxon>
        <taxon>Dilleniales</taxon>
        <taxon>Dilleniaceae</taxon>
        <taxon>Dillenia</taxon>
    </lineage>
</organism>
<dbReference type="FunFam" id="3.90.640.10:FF:000004">
    <property type="entry name" value="Heat shock 70 kDa protein 4"/>
    <property type="match status" value="1"/>
</dbReference>
<sequence length="770" mass="86198">MSAVGLDIGNENCVIAVVKQRGIDVLLNDESNRETPSVVSFGEKQRFLGSAGAGSATMNPKSTISQIKRLIGRKFRQPDVQEDLKLLPFKTSKDSNGGILVNLQYLGQMQSFSPVQILGMLLGHLKSIAEKNLEMPISDCVIGIPSYFTDLQRREYLNAASIAGLKPLRLIHECTATALGYGIYKNDFLNSGPTYVVFVDIGHCDTQVCVAAFENGYMRILSHGFDSNLGGRDFDEVLFGHFAAQFREEYKIDVYSNVRACTRLRAACEKVKKILSANPEAQLSIECLMEERDVKLSIKREEFEKLSSDLLDRVCVPCRKAIADSRLHVDKIHSVELVGSGSRIPAITRRIASTYGKEPRRTLNASECVARGCALQCAMLSPVFRVRDYEVQDSFPFTIGLKLDEGLICTLSNGMLFRRGQLFPSLKVVTLHRTSTFHIEAFYADQNELPPSISPEINCFTIGPFQVSNPEKSKIKVRVELNLNGIVTIESASLIEDQMDEFATRGNTHPVAEQVEIESNQGSSHVVNGAEDSYPAQSKSLHMPARLDIHVSENVHGGMTNAKLLEAQEKEIQLAQQDINMEHAKDKKNALESYVYDTRNKILSTYRSFISEAEKERISRTLQETEEWLYEDGDDESEDVYNQKLEGLKKLVDPIENRYNDEEARGQATKDLLDCIVSYRMAVGSLPATDRDAVIHECNKAEQWLRDKTKQQDSLPKNSDPVLWSSEIKRRMEALDVSCKHIMGVKPSNQGEESTMDCDPIDKPDSKQVD</sequence>
<evidence type="ECO:0000256" key="1">
    <source>
        <dbReference type="ARBA" id="ARBA00022741"/>
    </source>
</evidence>
<dbReference type="PANTHER" id="PTHR45639:SF10">
    <property type="entry name" value="HEAT SHOCK 70 KDA PROTEIN 16 ISOFORM X1"/>
    <property type="match status" value="1"/>
</dbReference>
<dbReference type="PRINTS" id="PR00301">
    <property type="entry name" value="HEATSHOCK70"/>
</dbReference>
<dbReference type="Proteomes" id="UP001370490">
    <property type="component" value="Unassembled WGS sequence"/>
</dbReference>
<evidence type="ECO:0000256" key="3">
    <source>
        <dbReference type="ARBA" id="ARBA00023186"/>
    </source>
</evidence>
<dbReference type="GO" id="GO:0140662">
    <property type="term" value="F:ATP-dependent protein folding chaperone"/>
    <property type="evidence" value="ECO:0007669"/>
    <property type="project" value="InterPro"/>
</dbReference>
<dbReference type="GO" id="GO:0005524">
    <property type="term" value="F:ATP binding"/>
    <property type="evidence" value="ECO:0007669"/>
    <property type="project" value="UniProtKB-KW"/>
</dbReference>
<keyword evidence="2" id="KW-0067">ATP-binding</keyword>
<comment type="similarity">
    <text evidence="4">Belongs to the heat shock protein 70 (TC 1.A.33) family. HSP110/SSE subfamily.</text>
</comment>
<keyword evidence="6" id="KW-0346">Stress response</keyword>
<accession>A0AAN8UI87</accession>
<keyword evidence="1" id="KW-0547">Nucleotide-binding</keyword>
<dbReference type="FunFam" id="1.20.1270.10:FF:000002">
    <property type="entry name" value="Heat shock 70 kDa protein 4"/>
    <property type="match status" value="1"/>
</dbReference>
<dbReference type="EMBL" id="JBAMMX010000023">
    <property type="protein sequence ID" value="KAK6917303.1"/>
    <property type="molecule type" value="Genomic_DNA"/>
</dbReference>
<dbReference type="InterPro" id="IPR043129">
    <property type="entry name" value="ATPase_NBD"/>
</dbReference>
<dbReference type="Pfam" id="PF00012">
    <property type="entry name" value="HSP70"/>
    <property type="match status" value="1"/>
</dbReference>
<evidence type="ECO:0000256" key="5">
    <source>
        <dbReference type="SAM" id="MobiDB-lite"/>
    </source>
</evidence>
<dbReference type="FunFam" id="3.30.420.40:FF:000171">
    <property type="entry name" value="Heat shock 70 kDa protein 4"/>
    <property type="match status" value="2"/>
</dbReference>
<gene>
    <name evidence="6" type="ORF">RJ641_018054</name>
</gene>
<evidence type="ECO:0000256" key="2">
    <source>
        <dbReference type="ARBA" id="ARBA00022840"/>
    </source>
</evidence>
<proteinExistence type="inferred from homology"/>
<evidence type="ECO:0000313" key="7">
    <source>
        <dbReference type="Proteomes" id="UP001370490"/>
    </source>
</evidence>
<dbReference type="AlphaFoldDB" id="A0AAN8UI87"/>